<accession>A0A851D5K9</accession>
<evidence type="ECO:0000256" key="1">
    <source>
        <dbReference type="ARBA" id="ARBA00022679"/>
    </source>
</evidence>
<proteinExistence type="predicted"/>
<dbReference type="OrthoDB" id="9360020at2759"/>
<dbReference type="Pfam" id="PF00665">
    <property type="entry name" value="rve"/>
    <property type="match status" value="1"/>
</dbReference>
<dbReference type="PROSITE" id="PS50994">
    <property type="entry name" value="INTEGRASE"/>
    <property type="match status" value="1"/>
</dbReference>
<keyword evidence="4" id="KW-0255">Endonuclease</keyword>
<dbReference type="PANTHER" id="PTHR41694">
    <property type="entry name" value="ENDOGENOUS RETROVIRUS GROUP K MEMBER POL PROTEIN"/>
    <property type="match status" value="1"/>
</dbReference>
<sequence>IWQTDVTHIAEFGRFKYVHVSVDTFSSVIIATAHTGEAAKDVVWHWQRAFSVAGVPQQIKTDNGPAYLSSRINSFLQLWGITHVTDMPHSPTGQTIVE</sequence>
<feature type="non-terminal residue" evidence="8">
    <location>
        <position position="98"/>
    </location>
</feature>
<evidence type="ECO:0000256" key="6">
    <source>
        <dbReference type="ARBA" id="ARBA00022918"/>
    </source>
</evidence>
<organism evidence="8 9">
    <name type="scientific">Todus mexicanus</name>
    <name type="common">Puerto Rican tody</name>
    <dbReference type="NCBI Taxonomy" id="135184"/>
    <lineage>
        <taxon>Eukaryota</taxon>
        <taxon>Metazoa</taxon>
        <taxon>Chordata</taxon>
        <taxon>Craniata</taxon>
        <taxon>Vertebrata</taxon>
        <taxon>Euteleostomi</taxon>
        <taxon>Archelosauria</taxon>
        <taxon>Archosauria</taxon>
        <taxon>Dinosauria</taxon>
        <taxon>Saurischia</taxon>
        <taxon>Theropoda</taxon>
        <taxon>Coelurosauria</taxon>
        <taxon>Aves</taxon>
        <taxon>Neognathae</taxon>
        <taxon>Neoaves</taxon>
        <taxon>Telluraves</taxon>
        <taxon>Coraciimorphae</taxon>
        <taxon>Coraciiformes</taxon>
        <taxon>Todidae</taxon>
        <taxon>Todus</taxon>
    </lineage>
</organism>
<dbReference type="GO" id="GO:0003964">
    <property type="term" value="F:RNA-directed DNA polymerase activity"/>
    <property type="evidence" value="ECO:0007669"/>
    <property type="project" value="UniProtKB-KW"/>
</dbReference>
<name>A0A851D5K9_TODME</name>
<dbReference type="SUPFAM" id="SSF53098">
    <property type="entry name" value="Ribonuclease H-like"/>
    <property type="match status" value="1"/>
</dbReference>
<comment type="caution">
    <text evidence="8">The sequence shown here is derived from an EMBL/GenBank/DDBJ whole genome shotgun (WGS) entry which is preliminary data.</text>
</comment>
<keyword evidence="2" id="KW-0548">Nucleotidyltransferase</keyword>
<keyword evidence="9" id="KW-1185">Reference proteome</keyword>
<evidence type="ECO:0000256" key="4">
    <source>
        <dbReference type="ARBA" id="ARBA00022759"/>
    </source>
</evidence>
<feature type="non-terminal residue" evidence="8">
    <location>
        <position position="1"/>
    </location>
</feature>
<dbReference type="GO" id="GO:0015074">
    <property type="term" value="P:DNA integration"/>
    <property type="evidence" value="ECO:0007669"/>
    <property type="project" value="InterPro"/>
</dbReference>
<dbReference type="InterPro" id="IPR001584">
    <property type="entry name" value="Integrase_cat-core"/>
</dbReference>
<evidence type="ECO:0000256" key="3">
    <source>
        <dbReference type="ARBA" id="ARBA00022722"/>
    </source>
</evidence>
<dbReference type="GO" id="GO:0016787">
    <property type="term" value="F:hydrolase activity"/>
    <property type="evidence" value="ECO:0007669"/>
    <property type="project" value="UniProtKB-KW"/>
</dbReference>
<dbReference type="AlphaFoldDB" id="A0A851D5K9"/>
<protein>
    <submittedName>
        <fullName evidence="8">POK25 protein</fullName>
    </submittedName>
</protein>
<dbReference type="Proteomes" id="UP000660247">
    <property type="component" value="Unassembled WGS sequence"/>
</dbReference>
<dbReference type="InterPro" id="IPR036397">
    <property type="entry name" value="RNaseH_sf"/>
</dbReference>
<keyword evidence="5" id="KW-0378">Hydrolase</keyword>
<keyword evidence="3" id="KW-0540">Nuclease</keyword>
<evidence type="ECO:0000313" key="9">
    <source>
        <dbReference type="Proteomes" id="UP000660247"/>
    </source>
</evidence>
<evidence type="ECO:0000256" key="5">
    <source>
        <dbReference type="ARBA" id="ARBA00022801"/>
    </source>
</evidence>
<dbReference type="InterPro" id="IPR012337">
    <property type="entry name" value="RNaseH-like_sf"/>
</dbReference>
<dbReference type="Gene3D" id="3.30.420.10">
    <property type="entry name" value="Ribonuclease H-like superfamily/Ribonuclease H"/>
    <property type="match status" value="1"/>
</dbReference>
<evidence type="ECO:0000256" key="2">
    <source>
        <dbReference type="ARBA" id="ARBA00022695"/>
    </source>
</evidence>
<feature type="domain" description="Integrase catalytic" evidence="7">
    <location>
        <begin position="1"/>
        <end position="98"/>
    </location>
</feature>
<dbReference type="GO" id="GO:0035613">
    <property type="term" value="F:RNA stem-loop binding"/>
    <property type="evidence" value="ECO:0007669"/>
    <property type="project" value="TreeGrafter"/>
</dbReference>
<dbReference type="PANTHER" id="PTHR41694:SF3">
    <property type="entry name" value="RNA-DIRECTED DNA POLYMERASE-RELATED"/>
    <property type="match status" value="1"/>
</dbReference>
<gene>
    <name evidence="8" type="primary">Ervk25_0</name>
    <name evidence="8" type="ORF">TODMEX_R10653</name>
</gene>
<reference evidence="8" key="1">
    <citation type="submission" date="2019-10" db="EMBL/GenBank/DDBJ databases">
        <title>Bird 10,000 Genomes (B10K) Project - Family phase.</title>
        <authorList>
            <person name="Zhang G."/>
        </authorList>
    </citation>
    <scope>NUCLEOTIDE SEQUENCE</scope>
    <source>
        <strain evidence="8">B10K-DU-002-69</strain>
        <tissue evidence="8">Muscle</tissue>
    </source>
</reference>
<evidence type="ECO:0000259" key="7">
    <source>
        <dbReference type="PROSITE" id="PS50994"/>
    </source>
</evidence>
<dbReference type="GO" id="GO:0004519">
    <property type="term" value="F:endonuclease activity"/>
    <property type="evidence" value="ECO:0007669"/>
    <property type="project" value="UniProtKB-KW"/>
</dbReference>
<keyword evidence="6" id="KW-0695">RNA-directed DNA polymerase</keyword>
<dbReference type="EMBL" id="WEIS01015641">
    <property type="protein sequence ID" value="NWI63414.1"/>
    <property type="molecule type" value="Genomic_DNA"/>
</dbReference>
<keyword evidence="1" id="KW-0808">Transferase</keyword>
<evidence type="ECO:0000313" key="8">
    <source>
        <dbReference type="EMBL" id="NWI63414.1"/>
    </source>
</evidence>